<evidence type="ECO:0000259" key="2">
    <source>
        <dbReference type="Pfam" id="PF13393"/>
    </source>
</evidence>
<organism evidence="3 4">
    <name type="scientific">Henriciella barbarensis</name>
    <dbReference type="NCBI Taxonomy" id="86342"/>
    <lineage>
        <taxon>Bacteria</taxon>
        <taxon>Pseudomonadati</taxon>
        <taxon>Pseudomonadota</taxon>
        <taxon>Alphaproteobacteria</taxon>
        <taxon>Hyphomonadales</taxon>
        <taxon>Hyphomonadaceae</taxon>
        <taxon>Henriciella</taxon>
    </lineage>
</organism>
<feature type="domain" description="Class II Histidinyl-tRNA synthetase (HisRS)-like catalytic core" evidence="2">
    <location>
        <begin position="5"/>
        <end position="173"/>
    </location>
</feature>
<feature type="binding site" evidence="1">
    <location>
        <position position="304"/>
    </location>
    <ligand>
        <name>L-histidine</name>
        <dbReference type="ChEBI" id="CHEBI:57595"/>
    </ligand>
</feature>
<feature type="binding site" evidence="1">
    <location>
        <position position="100"/>
    </location>
    <ligand>
        <name>L-histidine</name>
        <dbReference type="ChEBI" id="CHEBI:57595"/>
    </ligand>
</feature>
<dbReference type="SUPFAM" id="SSF55681">
    <property type="entry name" value="Class II aaRS and biotin synthetases"/>
    <property type="match status" value="1"/>
</dbReference>
<keyword evidence="4" id="KW-1185">Reference proteome</keyword>
<evidence type="ECO:0000313" key="3">
    <source>
        <dbReference type="EMBL" id="RIJ20353.1"/>
    </source>
</evidence>
<feature type="binding site" evidence="1">
    <location>
        <position position="83"/>
    </location>
    <ligand>
        <name>L-histidine</name>
        <dbReference type="ChEBI" id="CHEBI:57595"/>
    </ligand>
</feature>
<evidence type="ECO:0000313" key="4">
    <source>
        <dbReference type="Proteomes" id="UP000265431"/>
    </source>
</evidence>
<dbReference type="PANTHER" id="PTHR43707:SF1">
    <property type="entry name" value="HISTIDINE--TRNA LIGASE, MITOCHONDRIAL-RELATED"/>
    <property type="match status" value="1"/>
</dbReference>
<dbReference type="InterPro" id="IPR004516">
    <property type="entry name" value="HisRS/HisZ"/>
</dbReference>
<dbReference type="GO" id="GO:0005737">
    <property type="term" value="C:cytoplasm"/>
    <property type="evidence" value="ECO:0007669"/>
    <property type="project" value="InterPro"/>
</dbReference>
<proteinExistence type="predicted"/>
<feature type="domain" description="Class II Histidinyl-tRNA synthetase (HisRS)-like catalytic core" evidence="2">
    <location>
        <begin position="197"/>
        <end position="351"/>
    </location>
</feature>
<feature type="binding site" evidence="1">
    <location>
        <begin position="55"/>
        <end position="57"/>
    </location>
    <ligand>
        <name>L-histidine</name>
        <dbReference type="ChEBI" id="CHEBI:57595"/>
    </ligand>
</feature>
<dbReference type="Proteomes" id="UP000265431">
    <property type="component" value="Unassembled WGS sequence"/>
</dbReference>
<dbReference type="Pfam" id="PF13393">
    <property type="entry name" value="tRNA-synt_His"/>
    <property type="match status" value="2"/>
</dbReference>
<reference evidence="3 4" key="1">
    <citation type="submission" date="2018-08" db="EMBL/GenBank/DDBJ databases">
        <title>Henriciella mobilis sp. nov., isolated from seawater.</title>
        <authorList>
            <person name="Cheng H."/>
            <person name="Wu Y.-H."/>
            <person name="Xu X.-W."/>
            <person name="Guo L.-L."/>
        </authorList>
    </citation>
    <scope>NUCLEOTIDE SEQUENCE [LARGE SCALE GENOMIC DNA]</scope>
    <source>
        <strain evidence="3 4">CCUG66934</strain>
    </source>
</reference>
<dbReference type="AlphaFoldDB" id="A0A399QN47"/>
<accession>A0A399QN47</accession>
<dbReference type="PIRSF" id="PIRSF001549">
    <property type="entry name" value="His-tRNA_synth"/>
    <property type="match status" value="1"/>
</dbReference>
<dbReference type="Gene3D" id="3.30.930.10">
    <property type="entry name" value="Bira Bifunctional Protein, Domain 2"/>
    <property type="match status" value="1"/>
</dbReference>
<protein>
    <recommendedName>
        <fullName evidence="2">Class II Histidinyl-tRNA synthetase (HisRS)-like catalytic core domain-containing protein</fullName>
    </recommendedName>
</protein>
<sequence length="366" mass="38322">MSTPADIFSRLGGDIVDPPIVMPASQPLELSGEAVRARLCVFVNELGEECALRPDLTLPVALAQAEEGINGETVKRYAARAFRLPVVSGDALEFTQVGFERYGAPSNAETDAETFALVCEAAGTAGVADCEARMGDLAVFPAFVDALGLAPGLADALKRAFRQAGGVSALLNSGGSEPVHGLAARLKGARPEEAKAIVADIFALAGIQPQGHRTLDEIVEGLLAQAADAEHGAAPDTARQTLEAVMAVNCPPAQAADKLLATSRQAGLEGLDPVLDRLQTRTDRMTELAPAFMTDARFGTPFGRRFNYYDGFLFELFNPGEADGRRPFGAGGRYDTLLARLSGGKVEATGIGGVVRPDRLTKGATA</sequence>
<dbReference type="GO" id="GO:0004821">
    <property type="term" value="F:histidine-tRNA ligase activity"/>
    <property type="evidence" value="ECO:0007669"/>
    <property type="project" value="TreeGrafter"/>
</dbReference>
<dbReference type="OrthoDB" id="9797914at2"/>
<gene>
    <name evidence="3" type="ORF">D1224_14590</name>
</gene>
<feature type="binding site" evidence="1">
    <location>
        <position position="96"/>
    </location>
    <ligand>
        <name>L-histidine</name>
        <dbReference type="ChEBI" id="CHEBI:57595"/>
    </ligand>
</feature>
<dbReference type="PANTHER" id="PTHR43707">
    <property type="entry name" value="HISTIDYL-TRNA SYNTHETASE"/>
    <property type="match status" value="1"/>
</dbReference>
<dbReference type="GO" id="GO:0006427">
    <property type="term" value="P:histidyl-tRNA aminoacylation"/>
    <property type="evidence" value="ECO:0007669"/>
    <property type="project" value="TreeGrafter"/>
</dbReference>
<evidence type="ECO:0000256" key="1">
    <source>
        <dbReference type="PIRSR" id="PIRSR001549-1"/>
    </source>
</evidence>
<dbReference type="RefSeq" id="WP_119380670.1">
    <property type="nucleotide sequence ID" value="NZ_QWGB01000014.1"/>
</dbReference>
<dbReference type="InterPro" id="IPR041715">
    <property type="entry name" value="HisRS-like_core"/>
</dbReference>
<feature type="binding site" evidence="1">
    <location>
        <begin position="308"/>
        <end position="309"/>
    </location>
    <ligand>
        <name>L-histidine</name>
        <dbReference type="ChEBI" id="CHEBI:57595"/>
    </ligand>
</feature>
<name>A0A399QN47_9PROT</name>
<dbReference type="EMBL" id="QWGB01000014">
    <property type="protein sequence ID" value="RIJ20353.1"/>
    <property type="molecule type" value="Genomic_DNA"/>
</dbReference>
<dbReference type="InterPro" id="IPR045864">
    <property type="entry name" value="aa-tRNA-synth_II/BPL/LPL"/>
</dbReference>
<comment type="caution">
    <text evidence="3">The sequence shown here is derived from an EMBL/GenBank/DDBJ whole genome shotgun (WGS) entry which is preliminary data.</text>
</comment>